<proteinExistence type="predicted"/>
<evidence type="ECO:0000313" key="2">
    <source>
        <dbReference type="Proteomes" id="UP000033900"/>
    </source>
</evidence>
<protein>
    <submittedName>
        <fullName evidence="1">Uncharacterized protein</fullName>
    </submittedName>
</protein>
<comment type="caution">
    <text evidence="1">The sequence shown here is derived from an EMBL/GenBank/DDBJ whole genome shotgun (WGS) entry which is preliminary data.</text>
</comment>
<organism evidence="1 2">
    <name type="scientific">Microbacterium hydrocarbonoxydans</name>
    <dbReference type="NCBI Taxonomy" id="273678"/>
    <lineage>
        <taxon>Bacteria</taxon>
        <taxon>Bacillati</taxon>
        <taxon>Actinomycetota</taxon>
        <taxon>Actinomycetes</taxon>
        <taxon>Micrococcales</taxon>
        <taxon>Microbacteriaceae</taxon>
        <taxon>Microbacterium</taxon>
    </lineage>
</organism>
<reference evidence="1 2" key="1">
    <citation type="submission" date="2015-02" db="EMBL/GenBank/DDBJ databases">
        <title>Draft genome sequences of ten Microbacterium spp. with emphasis on heavy metal contaminated environments.</title>
        <authorList>
            <person name="Corretto E."/>
        </authorList>
    </citation>
    <scope>NUCLEOTIDE SEQUENCE [LARGE SCALE GENOMIC DNA]</scope>
    <source>
        <strain evidence="1 2">SA35</strain>
    </source>
</reference>
<name>A0A0M2HNV5_9MICO</name>
<dbReference type="OrthoDB" id="5064246at2"/>
<keyword evidence="2" id="KW-1185">Reference proteome</keyword>
<dbReference type="PATRIC" id="fig|273678.4.peg.3249"/>
<sequence length="501" mass="55675">MASARPGAAVSDWMVAVADALPHPRRQTAPYTLAEAVSELGAYAQSTAPSSWTKSRAVLVNRESLRHELTAQRETLGPRLRSHIDASFDAVHQEEDRQKQVLASSEFVVRWRSEAAITSAFEDLCEEAKNPAAGSLRLRQLAELIASQLGAEATSHFSPLRDAADMLVASEKELSTWRDLNLPQPFDEAARVRLAREMLTASPTGKAVVWAVYSRATAWGMRTDLGSVIVLRPEWAVPNAFDDNGEDFPERDELREIREQVRWLNGLHQMSTDPNYRLALVRVELGERHAAGATEDARRLIHALLAVPVTLGGVGWRDTGTSALLLDGRVRTQSVGPIRVEHPTFEDSYGVGATGEILHEIESQLGPALRNAPMPEPLIEVLNCLREARMTDHRDVRFYGARPVSPRFATALEDHAMELIASVLEVRADRLAEAMELGYAHRLAGHRVSRLLLSPFEHSWVIEQREHREELERAVLVTTTVGTSLASRTWSLTKSRYAPSR</sequence>
<dbReference type="Proteomes" id="UP000033900">
    <property type="component" value="Unassembled WGS sequence"/>
</dbReference>
<evidence type="ECO:0000313" key="1">
    <source>
        <dbReference type="EMBL" id="KJL46618.1"/>
    </source>
</evidence>
<dbReference type="AlphaFoldDB" id="A0A0M2HNV5"/>
<dbReference type="EMBL" id="JYJB01000010">
    <property type="protein sequence ID" value="KJL46618.1"/>
    <property type="molecule type" value="Genomic_DNA"/>
</dbReference>
<dbReference type="RefSeq" id="WP_152641858.1">
    <property type="nucleotide sequence ID" value="NZ_JYJB01000010.1"/>
</dbReference>
<gene>
    <name evidence="1" type="ORF">RS84_03257</name>
</gene>
<accession>A0A0M2HNV5</accession>